<sequence length="70" mass="7565">SVEPGSECSSRFSCGSCCCSAARTMDGTLFRTLGSTLESKTRKFLLQDTSSRTSTELCQSSSILKKRMAL</sequence>
<comment type="caution">
    <text evidence="1">The sequence shown here is derived from an EMBL/GenBank/DDBJ whole genome shotgun (WGS) entry which is preliminary data.</text>
</comment>
<keyword evidence="2" id="KW-1185">Reference proteome</keyword>
<protein>
    <submittedName>
        <fullName evidence="1">Uncharacterized protein</fullName>
    </submittedName>
</protein>
<accession>A0AC60PHI7</accession>
<dbReference type="Proteomes" id="UP000805193">
    <property type="component" value="Unassembled WGS sequence"/>
</dbReference>
<reference evidence="1 2" key="1">
    <citation type="journal article" date="2020" name="Cell">
        <title>Large-Scale Comparative Analyses of Tick Genomes Elucidate Their Genetic Diversity and Vector Capacities.</title>
        <authorList>
            <consortium name="Tick Genome and Microbiome Consortium (TIGMIC)"/>
            <person name="Jia N."/>
            <person name="Wang J."/>
            <person name="Shi W."/>
            <person name="Du L."/>
            <person name="Sun Y."/>
            <person name="Zhan W."/>
            <person name="Jiang J.F."/>
            <person name="Wang Q."/>
            <person name="Zhang B."/>
            <person name="Ji P."/>
            <person name="Bell-Sakyi L."/>
            <person name="Cui X.M."/>
            <person name="Yuan T.T."/>
            <person name="Jiang B.G."/>
            <person name="Yang W.F."/>
            <person name="Lam T.T."/>
            <person name="Chang Q.C."/>
            <person name="Ding S.J."/>
            <person name="Wang X.J."/>
            <person name="Zhu J.G."/>
            <person name="Ruan X.D."/>
            <person name="Zhao L."/>
            <person name="Wei J.T."/>
            <person name="Ye R.Z."/>
            <person name="Que T.C."/>
            <person name="Du C.H."/>
            <person name="Zhou Y.H."/>
            <person name="Cheng J.X."/>
            <person name="Dai P.F."/>
            <person name="Guo W.B."/>
            <person name="Han X.H."/>
            <person name="Huang E.J."/>
            <person name="Li L.F."/>
            <person name="Wei W."/>
            <person name="Gao Y.C."/>
            <person name="Liu J.Z."/>
            <person name="Shao H.Z."/>
            <person name="Wang X."/>
            <person name="Wang C.C."/>
            <person name="Yang T.C."/>
            <person name="Huo Q.B."/>
            <person name="Li W."/>
            <person name="Chen H.Y."/>
            <person name="Chen S.E."/>
            <person name="Zhou L.G."/>
            <person name="Ni X.B."/>
            <person name="Tian J.H."/>
            <person name="Sheng Y."/>
            <person name="Liu T."/>
            <person name="Pan Y.S."/>
            <person name="Xia L.Y."/>
            <person name="Li J."/>
            <person name="Zhao F."/>
            <person name="Cao W.C."/>
        </authorList>
    </citation>
    <scope>NUCLEOTIDE SEQUENCE [LARGE SCALE GENOMIC DNA]</scope>
    <source>
        <strain evidence="1">Iper-2018</strain>
    </source>
</reference>
<dbReference type="EMBL" id="JABSTQ010010625">
    <property type="protein sequence ID" value="KAG0419426.1"/>
    <property type="molecule type" value="Genomic_DNA"/>
</dbReference>
<proteinExistence type="predicted"/>
<evidence type="ECO:0000313" key="1">
    <source>
        <dbReference type="EMBL" id="KAG0419426.1"/>
    </source>
</evidence>
<gene>
    <name evidence="1" type="ORF">HPB47_004126</name>
</gene>
<name>A0AC60PHI7_IXOPE</name>
<feature type="non-terminal residue" evidence="1">
    <location>
        <position position="1"/>
    </location>
</feature>
<organism evidence="1 2">
    <name type="scientific">Ixodes persulcatus</name>
    <name type="common">Taiga tick</name>
    <dbReference type="NCBI Taxonomy" id="34615"/>
    <lineage>
        <taxon>Eukaryota</taxon>
        <taxon>Metazoa</taxon>
        <taxon>Ecdysozoa</taxon>
        <taxon>Arthropoda</taxon>
        <taxon>Chelicerata</taxon>
        <taxon>Arachnida</taxon>
        <taxon>Acari</taxon>
        <taxon>Parasitiformes</taxon>
        <taxon>Ixodida</taxon>
        <taxon>Ixodoidea</taxon>
        <taxon>Ixodidae</taxon>
        <taxon>Ixodinae</taxon>
        <taxon>Ixodes</taxon>
    </lineage>
</organism>
<evidence type="ECO:0000313" key="2">
    <source>
        <dbReference type="Proteomes" id="UP000805193"/>
    </source>
</evidence>
<feature type="non-terminal residue" evidence="1">
    <location>
        <position position="70"/>
    </location>
</feature>